<accession>A0A246G9Q7</accession>
<protein>
    <submittedName>
        <fullName evidence="1">Uncharacterized protein</fullName>
    </submittedName>
</protein>
<dbReference type="AlphaFoldDB" id="A0A246G9Q7"/>
<name>A0A246G9Q7_9FLAO</name>
<proteinExistence type="predicted"/>
<gene>
    <name evidence="1" type="ORF">BWK62_09610</name>
</gene>
<sequence length="76" mass="8860">MKVRNYFDVAHYLGIYQIRLRMLEEGVTKPTPEGEIIIRTIVEKLSKMPLDEKIILSDKKMFDSNGNLIVDFNIMS</sequence>
<evidence type="ECO:0000313" key="2">
    <source>
        <dbReference type="Proteomes" id="UP000198034"/>
    </source>
</evidence>
<reference evidence="1 2" key="1">
    <citation type="journal article" date="2017" name="Infect. Genet. Evol.">
        <title>Comparative genome analysis of fish pathogen Flavobacterium columnare reveals extensive sequence diversity within the species.</title>
        <authorList>
            <person name="Kayansamruaj P."/>
            <person name="Dong H.T."/>
            <person name="Hirono I."/>
            <person name="Kondo H."/>
            <person name="Senapin S."/>
            <person name="Rodkhum C."/>
        </authorList>
    </citation>
    <scope>NUCLEOTIDE SEQUENCE [LARGE SCALE GENOMIC DNA]</scope>
    <source>
        <strain evidence="1 2">1214</strain>
    </source>
</reference>
<dbReference type="OrthoDB" id="6993559at2"/>
<dbReference type="Proteomes" id="UP000198034">
    <property type="component" value="Unassembled WGS sequence"/>
</dbReference>
<evidence type="ECO:0000313" key="1">
    <source>
        <dbReference type="EMBL" id="OWP76443.1"/>
    </source>
</evidence>
<organism evidence="1 2">
    <name type="scientific">Flavobacterium columnare</name>
    <dbReference type="NCBI Taxonomy" id="996"/>
    <lineage>
        <taxon>Bacteria</taxon>
        <taxon>Pseudomonadati</taxon>
        <taxon>Bacteroidota</taxon>
        <taxon>Flavobacteriia</taxon>
        <taxon>Flavobacteriales</taxon>
        <taxon>Flavobacteriaceae</taxon>
        <taxon>Flavobacterium</taxon>
    </lineage>
</organism>
<comment type="caution">
    <text evidence="1">The sequence shown here is derived from an EMBL/GenBank/DDBJ whole genome shotgun (WGS) entry which is preliminary data.</text>
</comment>
<dbReference type="EMBL" id="MTCY01000026">
    <property type="protein sequence ID" value="OWP76443.1"/>
    <property type="molecule type" value="Genomic_DNA"/>
</dbReference>